<protein>
    <submittedName>
        <fullName evidence="1">Proteinral transcription factor ii-i repeat domain-containing protein 2</fullName>
    </submittedName>
</protein>
<reference evidence="1 2" key="1">
    <citation type="journal article" date="2021" name="Elife">
        <title>Chloroplast acquisition without the gene transfer in kleptoplastic sea slugs, Plakobranchus ocellatus.</title>
        <authorList>
            <person name="Maeda T."/>
            <person name="Takahashi S."/>
            <person name="Yoshida T."/>
            <person name="Shimamura S."/>
            <person name="Takaki Y."/>
            <person name="Nagai Y."/>
            <person name="Toyoda A."/>
            <person name="Suzuki Y."/>
            <person name="Arimoto A."/>
            <person name="Ishii H."/>
            <person name="Satoh N."/>
            <person name="Nishiyama T."/>
            <person name="Hasebe M."/>
            <person name="Maruyama T."/>
            <person name="Minagawa J."/>
            <person name="Obokata J."/>
            <person name="Shigenobu S."/>
        </authorList>
    </citation>
    <scope>NUCLEOTIDE SEQUENCE [LARGE SCALE GENOMIC DNA]</scope>
</reference>
<sequence>MFKSMSSASNTDFASSVMKAETLMADFIAQNNLSLSVADQLPSLIQSMSPDSTVAKAIRCGKSKTTVVIDEMALCTQQSLFERMKSGPFTISADGSNDMGKTKLQ</sequence>
<dbReference type="PANTHER" id="PTHR37162">
    <property type="entry name" value="HAT FAMILY DIMERISATION DOMAINCONTAINING PROTEIN-RELATED"/>
    <property type="match status" value="1"/>
</dbReference>
<organism evidence="1 2">
    <name type="scientific">Elysia marginata</name>
    <dbReference type="NCBI Taxonomy" id="1093978"/>
    <lineage>
        <taxon>Eukaryota</taxon>
        <taxon>Metazoa</taxon>
        <taxon>Spiralia</taxon>
        <taxon>Lophotrochozoa</taxon>
        <taxon>Mollusca</taxon>
        <taxon>Gastropoda</taxon>
        <taxon>Heterobranchia</taxon>
        <taxon>Euthyneura</taxon>
        <taxon>Panpulmonata</taxon>
        <taxon>Sacoglossa</taxon>
        <taxon>Placobranchoidea</taxon>
        <taxon>Plakobranchidae</taxon>
        <taxon>Elysia</taxon>
    </lineage>
</organism>
<dbReference type="PANTHER" id="PTHR37162:SF10">
    <property type="entry name" value="DUF4371 DOMAIN-CONTAINING PROTEIN"/>
    <property type="match status" value="1"/>
</dbReference>
<keyword evidence="2" id="KW-1185">Reference proteome</keyword>
<dbReference type="AlphaFoldDB" id="A0AAV4EUE4"/>
<accession>A0AAV4EUE4</accession>
<evidence type="ECO:0000313" key="1">
    <source>
        <dbReference type="EMBL" id="GFR64010.1"/>
    </source>
</evidence>
<evidence type="ECO:0000313" key="2">
    <source>
        <dbReference type="Proteomes" id="UP000762676"/>
    </source>
</evidence>
<proteinExistence type="predicted"/>
<dbReference type="EMBL" id="BMAT01000326">
    <property type="protein sequence ID" value="GFR64010.1"/>
    <property type="molecule type" value="Genomic_DNA"/>
</dbReference>
<dbReference type="Proteomes" id="UP000762676">
    <property type="component" value="Unassembled WGS sequence"/>
</dbReference>
<gene>
    <name evidence="1" type="ORF">ElyMa_000169000</name>
</gene>
<comment type="caution">
    <text evidence="1">The sequence shown here is derived from an EMBL/GenBank/DDBJ whole genome shotgun (WGS) entry which is preliminary data.</text>
</comment>
<name>A0AAV4EUE4_9GAST</name>